<evidence type="ECO:0000256" key="2">
    <source>
        <dbReference type="ARBA" id="ARBA00022771"/>
    </source>
</evidence>
<proteinExistence type="evidence at transcript level"/>
<feature type="region of interest" description="Disordered" evidence="4">
    <location>
        <begin position="219"/>
        <end position="243"/>
    </location>
</feature>
<dbReference type="Pfam" id="PF05253">
    <property type="entry name" value="zf-U11-48K"/>
    <property type="match status" value="2"/>
</dbReference>
<feature type="domain" description="CHHC U11-48K-type" evidence="5">
    <location>
        <begin position="63"/>
        <end position="90"/>
    </location>
</feature>
<accession>A0A131XMH0</accession>
<organism evidence="6">
    <name type="scientific">Hyalomma excavatum</name>
    <dbReference type="NCBI Taxonomy" id="257692"/>
    <lineage>
        <taxon>Eukaryota</taxon>
        <taxon>Metazoa</taxon>
        <taxon>Ecdysozoa</taxon>
        <taxon>Arthropoda</taxon>
        <taxon>Chelicerata</taxon>
        <taxon>Arachnida</taxon>
        <taxon>Acari</taxon>
        <taxon>Parasitiformes</taxon>
        <taxon>Ixodida</taxon>
        <taxon>Ixodoidea</taxon>
        <taxon>Ixodidae</taxon>
        <taxon>Hyalomminae</taxon>
        <taxon>Hyalomma</taxon>
    </lineage>
</organism>
<dbReference type="PANTHER" id="PTHR21402:SF5">
    <property type="entry name" value="GAMETOCYTE SPECIFIC FACTOR 1"/>
    <property type="match status" value="1"/>
</dbReference>
<protein>
    <recommendedName>
        <fullName evidence="5">CHHC U11-48K-type domain-containing protein</fullName>
    </recommendedName>
</protein>
<dbReference type="InterPro" id="IPR036236">
    <property type="entry name" value="Znf_C2H2_sf"/>
</dbReference>
<keyword evidence="3" id="KW-0862">Zinc</keyword>
<dbReference type="GO" id="GO:0008270">
    <property type="term" value="F:zinc ion binding"/>
    <property type="evidence" value="ECO:0007669"/>
    <property type="project" value="UniProtKB-KW"/>
</dbReference>
<feature type="non-terminal residue" evidence="6">
    <location>
        <position position="1"/>
    </location>
</feature>
<dbReference type="AlphaFoldDB" id="A0A131XMH0"/>
<dbReference type="PROSITE" id="PS51800">
    <property type="entry name" value="ZF_CHHC_U11_48K"/>
    <property type="match status" value="2"/>
</dbReference>
<sequence>KTGVSSGGTSAELCFFYLKAMATYQSRQEPLTTCPYNPAHQVKLGRLQIHITKCRKAHLEKDMKHCPFSAEHVVPASQLMHHMYTCPNNTTVERFLTVSEKDKPSGDVVMPQPAQDVPSEENWDEEISGSASLEDKIPKPAVAPVFVSVQAMAPAQRRHYYASLHSKADEMLPSDMKPRVLPEAKTQEDEGAELLEMPPIPKTESKVLLHVKAMQQAIERSKAAATDDDSDSGDESDQLFKSRVHRMGLGRGYASVAAVGARADQKSEEDSEAEVRARMKLMGLGRGKPIQRN</sequence>
<dbReference type="PANTHER" id="PTHR21402">
    <property type="entry name" value="GAMETOCYTE SPECIFIC FACTOR 1-RELATED"/>
    <property type="match status" value="1"/>
</dbReference>
<feature type="compositionally biased region" description="Acidic residues" evidence="4">
    <location>
        <begin position="226"/>
        <end position="237"/>
    </location>
</feature>
<dbReference type="SUPFAM" id="SSF57667">
    <property type="entry name" value="beta-beta-alpha zinc fingers"/>
    <property type="match status" value="1"/>
</dbReference>
<keyword evidence="1" id="KW-0479">Metal-binding</keyword>
<evidence type="ECO:0000259" key="5">
    <source>
        <dbReference type="PROSITE" id="PS51800"/>
    </source>
</evidence>
<evidence type="ECO:0000313" key="6">
    <source>
        <dbReference type="EMBL" id="JAP67787.1"/>
    </source>
</evidence>
<feature type="region of interest" description="Disordered" evidence="4">
    <location>
        <begin position="102"/>
        <end position="122"/>
    </location>
</feature>
<keyword evidence="2" id="KW-0863">Zinc-finger</keyword>
<evidence type="ECO:0000256" key="3">
    <source>
        <dbReference type="ARBA" id="ARBA00022833"/>
    </source>
</evidence>
<name>A0A131XMH0_9ACAR</name>
<dbReference type="InterPro" id="IPR051591">
    <property type="entry name" value="UPF0224_FAM112_RNA_Proc"/>
</dbReference>
<evidence type="ECO:0000256" key="4">
    <source>
        <dbReference type="SAM" id="MobiDB-lite"/>
    </source>
</evidence>
<evidence type="ECO:0000256" key="1">
    <source>
        <dbReference type="ARBA" id="ARBA00022723"/>
    </source>
</evidence>
<dbReference type="InterPro" id="IPR022776">
    <property type="entry name" value="TRM13/UPF0224_CHHC_Znf_dom"/>
</dbReference>
<feature type="domain" description="CHHC U11-48K-type" evidence="5">
    <location>
        <begin position="31"/>
        <end position="58"/>
    </location>
</feature>
<dbReference type="EMBL" id="GEFH01000794">
    <property type="protein sequence ID" value="JAP67787.1"/>
    <property type="molecule type" value="mRNA"/>
</dbReference>
<reference evidence="6" key="1">
    <citation type="journal article" date="2017" name="Ticks Tick Borne Dis.">
        <title>An insight into the sialome of Hyalomma excavatum.</title>
        <authorList>
            <person name="Ribeiro J.M."/>
            <person name="Slovak M."/>
            <person name="Francischetti I.M."/>
        </authorList>
    </citation>
    <scope>NUCLEOTIDE SEQUENCE</scope>
    <source>
        <strain evidence="6">Samish</strain>
        <tissue evidence="6">Salivary glands</tissue>
    </source>
</reference>